<keyword evidence="1" id="KW-0479">Metal-binding</keyword>
<dbReference type="EMBL" id="JARBDR010000486">
    <property type="protein sequence ID" value="KAJ8311825.1"/>
    <property type="molecule type" value="Genomic_DNA"/>
</dbReference>
<evidence type="ECO:0000256" key="1">
    <source>
        <dbReference type="PROSITE-ProRule" id="PRU00042"/>
    </source>
</evidence>
<dbReference type="SUPFAM" id="SSF52980">
    <property type="entry name" value="Restriction endonuclease-like"/>
    <property type="match status" value="1"/>
</dbReference>
<dbReference type="Proteomes" id="UP001217089">
    <property type="component" value="Unassembled WGS sequence"/>
</dbReference>
<sequence length="762" mass="89752">MIYTVKRKSYRNSNDEYFVHNSQEAGPSHAQSERNIQNNLESSPLDARPHRVATPCHSDQVEEGKIFYHCRKCPFTCNNKRDLYLHRMREHYQHGGALHTVPWGDNPAPWEREDDTIDERLQEVYQANEPLILQNHDIGPVESTYNFPVGNDLNVDQLMRYVDEIYREQQYAFRLNLSFGVILQNRETGDYRYFTAYTNNVVLENPMHISRRPNLRGLYLKLRRMDILNELLHTRPDTKLVPVLLTNVLFYVTSTKYPVGVGNLPEYLMTRESIYPLVKNQNTGRPYDDHLCLFRCLALHNGYDIKSVDTPAKQYYQDWRKFSKSNKEFCGVSFEEFPEFERCFQINLEVYSLQESGVCISIYKSRGRQDTNLYINLYENHASYIKNFASFAKKFQCKTCERHFDYSSNLKRHEATCASKTKYFYPGGFFKSNQTVFQKLEHYNIDVPVTDRTFPWFIVYDFEAMLEKVDQDQTPYLKWTRKHIPISVSVCSNVPGYTEPFCIVDENCDQLVSSMVSYMHEISSKVLELAGARWDWIFEKLQYSDTEVIATASVDEGDDGEMMQTSAIQRIMDELKSYMKQVPHMLNCGQEKRVGKYPVDGYDVTKNTIYQFHGCYYHGHSCPVTRDIKDEKWLKTREQKFTKTQATTRYLQQQGYKVIELWECQYKEFCRQHPKMYDVINKSRPDFFQKHKYKNVTEDQILQAVVNDQLFGAIEVDIEVPEQWPSYFQHPSLTPFDFFAEMCPLFCNTDVPFDAIASLLDE</sequence>
<keyword evidence="4" id="KW-1185">Reference proteome</keyword>
<dbReference type="Gene3D" id="3.40.960.10">
    <property type="entry name" value="VSR Endonuclease"/>
    <property type="match status" value="1"/>
</dbReference>
<reference evidence="3 4" key="1">
    <citation type="submission" date="2022-12" db="EMBL/GenBank/DDBJ databases">
        <title>Chromosome-level genome of Tegillarca granosa.</title>
        <authorList>
            <person name="Kim J."/>
        </authorList>
    </citation>
    <scope>NUCLEOTIDE SEQUENCE [LARGE SCALE GENOMIC DNA]</scope>
    <source>
        <strain evidence="3">Teg-2019</strain>
        <tissue evidence="3">Adductor muscle</tissue>
    </source>
</reference>
<keyword evidence="1" id="KW-0863">Zinc-finger</keyword>
<dbReference type="PANTHER" id="PTHR33206">
    <property type="entry name" value="PROTEIN CBG10425"/>
    <property type="match status" value="1"/>
</dbReference>
<protein>
    <recommendedName>
        <fullName evidence="2">C2H2-type domain-containing protein</fullName>
    </recommendedName>
</protein>
<dbReference type="PROSITE" id="PS50157">
    <property type="entry name" value="ZINC_FINGER_C2H2_2"/>
    <property type="match status" value="1"/>
</dbReference>
<dbReference type="InterPro" id="IPR036236">
    <property type="entry name" value="Znf_C2H2_sf"/>
</dbReference>
<evidence type="ECO:0000259" key="2">
    <source>
        <dbReference type="PROSITE" id="PS50157"/>
    </source>
</evidence>
<dbReference type="PROSITE" id="PS00028">
    <property type="entry name" value="ZINC_FINGER_C2H2_1"/>
    <property type="match status" value="1"/>
</dbReference>
<dbReference type="InterPro" id="IPR011335">
    <property type="entry name" value="Restrct_endonuc-II-like"/>
</dbReference>
<feature type="domain" description="C2H2-type" evidence="2">
    <location>
        <begin position="395"/>
        <end position="422"/>
    </location>
</feature>
<gene>
    <name evidence="3" type="ORF">KUTeg_010638</name>
</gene>
<organism evidence="3 4">
    <name type="scientific">Tegillarca granosa</name>
    <name type="common">Malaysian cockle</name>
    <name type="synonym">Anadara granosa</name>
    <dbReference type="NCBI Taxonomy" id="220873"/>
    <lineage>
        <taxon>Eukaryota</taxon>
        <taxon>Metazoa</taxon>
        <taxon>Spiralia</taxon>
        <taxon>Lophotrochozoa</taxon>
        <taxon>Mollusca</taxon>
        <taxon>Bivalvia</taxon>
        <taxon>Autobranchia</taxon>
        <taxon>Pteriomorphia</taxon>
        <taxon>Arcoida</taxon>
        <taxon>Arcoidea</taxon>
        <taxon>Arcidae</taxon>
        <taxon>Tegillarca</taxon>
    </lineage>
</organism>
<name>A0ABQ9F341_TEGGR</name>
<keyword evidence="1" id="KW-0862">Zinc</keyword>
<evidence type="ECO:0000313" key="3">
    <source>
        <dbReference type="EMBL" id="KAJ8311825.1"/>
    </source>
</evidence>
<dbReference type="SUPFAM" id="SSF57667">
    <property type="entry name" value="beta-beta-alpha zinc fingers"/>
    <property type="match status" value="1"/>
</dbReference>
<evidence type="ECO:0000313" key="4">
    <source>
        <dbReference type="Proteomes" id="UP001217089"/>
    </source>
</evidence>
<comment type="caution">
    <text evidence="3">The sequence shown here is derived from an EMBL/GenBank/DDBJ whole genome shotgun (WGS) entry which is preliminary data.</text>
</comment>
<accession>A0ABQ9F341</accession>
<dbReference type="InterPro" id="IPR013087">
    <property type="entry name" value="Znf_C2H2_type"/>
</dbReference>
<proteinExistence type="predicted"/>
<dbReference type="PANTHER" id="PTHR33206:SF1">
    <property type="entry name" value="DNA-DIRECTED DNA POLYMERASE"/>
    <property type="match status" value="1"/>
</dbReference>
<dbReference type="SMART" id="SM00355">
    <property type="entry name" value="ZnF_C2H2"/>
    <property type="match status" value="2"/>
</dbReference>